<feature type="region of interest" description="Disordered" evidence="12">
    <location>
        <begin position="283"/>
        <end position="327"/>
    </location>
</feature>
<comment type="subcellular location">
    <subcellularLocation>
        <location evidence="2">Bacterial flagellum basal body</location>
    </subcellularLocation>
    <subcellularLocation>
        <location evidence="3">Cell membrane</location>
        <topology evidence="3">Multi-pass membrane protein</topology>
    </subcellularLocation>
</comment>
<dbReference type="GO" id="GO:0005886">
    <property type="term" value="C:plasma membrane"/>
    <property type="evidence" value="ECO:0007669"/>
    <property type="project" value="UniProtKB-SubCell"/>
</dbReference>
<comment type="subunit">
    <text evidence="11">The basal body constitutes a major portion of the flagellar organelle and consists of four rings (L,P,S, and M) mounted on a central rod. The M ring is integral to the inner membrane of the cell and may be connected to the flagellar rod via the S ring. The S (supramembrane ring) lies just distal to the M ring. The L and P rings lie in the outer membrane and the periplasmic space, respectively.</text>
</comment>
<organism evidence="16 17">
    <name type="scientific">Agaribacter marinus</name>
    <dbReference type="NCBI Taxonomy" id="1431249"/>
    <lineage>
        <taxon>Bacteria</taxon>
        <taxon>Pseudomonadati</taxon>
        <taxon>Pseudomonadota</taxon>
        <taxon>Gammaproteobacteria</taxon>
        <taxon>Alteromonadales</taxon>
        <taxon>Alteromonadaceae</taxon>
        <taxon>Agaribacter</taxon>
    </lineage>
</organism>
<keyword evidence="9 13" id="KW-0472">Membrane</keyword>
<dbReference type="RefSeq" id="WP_284216315.1">
    <property type="nucleotide sequence ID" value="NZ_BSOT01000005.1"/>
</dbReference>
<evidence type="ECO:0000256" key="11">
    <source>
        <dbReference type="ARBA" id="ARBA00025936"/>
    </source>
</evidence>
<feature type="domain" description="Flagellar M-ring N-terminal" evidence="14">
    <location>
        <begin position="37"/>
        <end position="209"/>
    </location>
</feature>
<dbReference type="InterPro" id="IPR000067">
    <property type="entry name" value="FlgMring_FliF"/>
</dbReference>
<reference evidence="16" key="2">
    <citation type="submission" date="2023-01" db="EMBL/GenBank/DDBJ databases">
        <title>Draft genome sequence of Agaribacter marinus strain NBRC 110023.</title>
        <authorList>
            <person name="Sun Q."/>
            <person name="Mori K."/>
        </authorList>
    </citation>
    <scope>NUCLEOTIDE SEQUENCE</scope>
    <source>
        <strain evidence="16">NBRC 110023</strain>
    </source>
</reference>
<evidence type="ECO:0000313" key="16">
    <source>
        <dbReference type="EMBL" id="GLR70013.1"/>
    </source>
</evidence>
<dbReference type="InterPro" id="IPR043427">
    <property type="entry name" value="YscJ/FliF"/>
</dbReference>
<dbReference type="PANTHER" id="PTHR30046">
    <property type="entry name" value="FLAGELLAR M-RING PROTEIN"/>
    <property type="match status" value="1"/>
</dbReference>
<dbReference type="InterPro" id="IPR013556">
    <property type="entry name" value="Flag_M-ring_C"/>
</dbReference>
<dbReference type="InterPro" id="IPR045851">
    <property type="entry name" value="AMP-bd_C_sf"/>
</dbReference>
<evidence type="ECO:0000256" key="4">
    <source>
        <dbReference type="ARBA" id="ARBA00007971"/>
    </source>
</evidence>
<keyword evidence="8 13" id="KW-1133">Transmembrane helix</keyword>
<feature type="domain" description="Flagellar M-ring C-terminal" evidence="15">
    <location>
        <begin position="246"/>
        <end position="373"/>
    </location>
</feature>
<dbReference type="PRINTS" id="PR01009">
    <property type="entry name" value="FLGMRINGFLIF"/>
</dbReference>
<comment type="function">
    <text evidence="1">The M ring may be actively involved in energy transduction.</text>
</comment>
<dbReference type="PANTHER" id="PTHR30046:SF0">
    <property type="entry name" value="FLAGELLAR M-RING PROTEIN"/>
    <property type="match status" value="1"/>
</dbReference>
<accession>A0AA37T0D0</accession>
<dbReference type="EMBL" id="BSOT01000005">
    <property type="protein sequence ID" value="GLR70013.1"/>
    <property type="molecule type" value="Genomic_DNA"/>
</dbReference>
<comment type="similarity">
    <text evidence="4">Belongs to the FliF family.</text>
</comment>
<evidence type="ECO:0000256" key="8">
    <source>
        <dbReference type="ARBA" id="ARBA00022989"/>
    </source>
</evidence>
<evidence type="ECO:0000259" key="15">
    <source>
        <dbReference type="Pfam" id="PF08345"/>
    </source>
</evidence>
<evidence type="ECO:0000313" key="17">
    <source>
        <dbReference type="Proteomes" id="UP001156601"/>
    </source>
</evidence>
<evidence type="ECO:0000256" key="2">
    <source>
        <dbReference type="ARBA" id="ARBA00004117"/>
    </source>
</evidence>
<evidence type="ECO:0000256" key="9">
    <source>
        <dbReference type="ARBA" id="ARBA00023136"/>
    </source>
</evidence>
<evidence type="ECO:0000259" key="14">
    <source>
        <dbReference type="Pfam" id="PF01514"/>
    </source>
</evidence>
<protein>
    <recommendedName>
        <fullName evidence="5">Flagellar M-ring protein</fullName>
    </recommendedName>
</protein>
<name>A0AA37T0D0_9ALTE</name>
<keyword evidence="10" id="KW-0975">Bacterial flagellum</keyword>
<comment type="caution">
    <text evidence="16">The sequence shown here is derived from an EMBL/GenBank/DDBJ whole genome shotgun (WGS) entry which is preliminary data.</text>
</comment>
<dbReference type="GO" id="GO:0009431">
    <property type="term" value="C:bacterial-type flagellum basal body, MS ring"/>
    <property type="evidence" value="ECO:0007669"/>
    <property type="project" value="InterPro"/>
</dbReference>
<dbReference type="GO" id="GO:0003774">
    <property type="term" value="F:cytoskeletal motor activity"/>
    <property type="evidence" value="ECO:0007669"/>
    <property type="project" value="InterPro"/>
</dbReference>
<dbReference type="Gene3D" id="3.30.300.30">
    <property type="match status" value="1"/>
</dbReference>
<gene>
    <name evidence="16" type="ORF">GCM10007852_09210</name>
</gene>
<evidence type="ECO:0000256" key="3">
    <source>
        <dbReference type="ARBA" id="ARBA00004651"/>
    </source>
</evidence>
<feature type="transmembrane region" description="Helical" evidence="13">
    <location>
        <begin position="433"/>
        <end position="455"/>
    </location>
</feature>
<evidence type="ECO:0000256" key="10">
    <source>
        <dbReference type="ARBA" id="ARBA00023143"/>
    </source>
</evidence>
<reference evidence="16" key="1">
    <citation type="journal article" date="2014" name="Int. J. Syst. Evol. Microbiol.">
        <title>Complete genome sequence of Corynebacterium casei LMG S-19264T (=DSM 44701T), isolated from a smear-ripened cheese.</title>
        <authorList>
            <consortium name="US DOE Joint Genome Institute (JGI-PGF)"/>
            <person name="Walter F."/>
            <person name="Albersmeier A."/>
            <person name="Kalinowski J."/>
            <person name="Ruckert C."/>
        </authorList>
    </citation>
    <scope>NUCLEOTIDE SEQUENCE</scope>
    <source>
        <strain evidence="16">NBRC 110023</strain>
    </source>
</reference>
<dbReference type="Pfam" id="PF08345">
    <property type="entry name" value="YscJ_FliF_C"/>
    <property type="match status" value="1"/>
</dbReference>
<evidence type="ECO:0000256" key="7">
    <source>
        <dbReference type="ARBA" id="ARBA00022692"/>
    </source>
</evidence>
<keyword evidence="17" id="KW-1185">Reference proteome</keyword>
<dbReference type="Proteomes" id="UP001156601">
    <property type="component" value="Unassembled WGS sequence"/>
</dbReference>
<keyword evidence="7 13" id="KW-0812">Transmembrane</keyword>
<evidence type="ECO:0000256" key="12">
    <source>
        <dbReference type="SAM" id="MobiDB-lite"/>
    </source>
</evidence>
<dbReference type="InterPro" id="IPR006182">
    <property type="entry name" value="FliF_N_dom"/>
</dbReference>
<feature type="transmembrane region" description="Helical" evidence="13">
    <location>
        <begin position="16"/>
        <end position="36"/>
    </location>
</feature>
<proteinExistence type="inferred from homology"/>
<feature type="compositionally biased region" description="Basic and acidic residues" evidence="12">
    <location>
        <begin position="298"/>
        <end position="320"/>
    </location>
</feature>
<evidence type="ECO:0000256" key="1">
    <source>
        <dbReference type="ARBA" id="ARBA00003820"/>
    </source>
</evidence>
<sequence>MTEVINAMDSKKRTSFFVIIGGVALLFIAATVWLLMPKYSPVLEGLDEQMATAAIAKLDEQGVMYELTQTADGTTLMVDQNVAEKLRVTLTESLGLPDVQGLELFDNADYSMTDFSQDVTYKRAIQGELARTISSMPGIKTARVHITFAPKRLFSANKSEAKASVYLEQLPEANIGNEQVLGIKRLVANAVDKMLSTNVAVFDKNGLELNPPDEQGLTANLSKKYETKLQIEQMLTEKAYRILTLFVPPESVAISVDAALNFDQKRKTTQGFATGQNGQGLVVREKESKVSATPSTNKPEESKDVSLSQERETEYRHGQETEETVYSSGEIESLSVGIAVNADLTDEQLLKLKQVLAAGMGIDEARGDTFALEVLNITLPTANTNQQSDTNQADIATIANSNANDLAATPVANIANTANTDSAVGLTDDSSKFMAVGAIVLLIVLIGGAVGLSRYKTAQKQKREKLLLEVNEWLAQEEDVYA</sequence>
<evidence type="ECO:0000256" key="5">
    <source>
        <dbReference type="ARBA" id="ARBA00017949"/>
    </source>
</evidence>
<evidence type="ECO:0000256" key="6">
    <source>
        <dbReference type="ARBA" id="ARBA00022475"/>
    </source>
</evidence>
<dbReference type="GO" id="GO:0071973">
    <property type="term" value="P:bacterial-type flagellum-dependent cell motility"/>
    <property type="evidence" value="ECO:0007669"/>
    <property type="project" value="InterPro"/>
</dbReference>
<dbReference type="NCBIfam" id="TIGR00206">
    <property type="entry name" value="fliF"/>
    <property type="match status" value="1"/>
</dbReference>
<dbReference type="AlphaFoldDB" id="A0AA37T0D0"/>
<evidence type="ECO:0000256" key="13">
    <source>
        <dbReference type="SAM" id="Phobius"/>
    </source>
</evidence>
<dbReference type="Pfam" id="PF01514">
    <property type="entry name" value="YscJ_FliF"/>
    <property type="match status" value="1"/>
</dbReference>
<keyword evidence="6" id="KW-1003">Cell membrane</keyword>